<evidence type="ECO:0000313" key="5">
    <source>
        <dbReference type="Proteomes" id="UP000044806"/>
    </source>
</evidence>
<evidence type="ECO:0000313" key="6">
    <source>
        <dbReference type="Proteomes" id="UP000046067"/>
    </source>
</evidence>
<gene>
    <name evidence="1" type="ORF">ERS013165_02452</name>
    <name evidence="2" type="ORF">ERS013200_01287</name>
    <name evidence="3" type="ORF">ERS013201_03488</name>
</gene>
<accession>A0A655NWV1</accession>
<organism evidence="3 6">
    <name type="scientific">Vibrio cholerae</name>
    <dbReference type="NCBI Taxonomy" id="666"/>
    <lineage>
        <taxon>Bacteria</taxon>
        <taxon>Pseudomonadati</taxon>
        <taxon>Pseudomonadota</taxon>
        <taxon>Gammaproteobacteria</taxon>
        <taxon>Vibrionales</taxon>
        <taxon>Vibrionaceae</taxon>
        <taxon>Vibrio</taxon>
    </lineage>
</organism>
<reference evidence="4 5" key="1">
    <citation type="submission" date="2015-07" db="EMBL/GenBank/DDBJ databases">
        <authorList>
            <consortium name="Pathogen Informatics"/>
        </authorList>
    </citation>
    <scope>NUCLEOTIDE SEQUENCE [LARGE SCALE GENOMIC DNA]</scope>
    <source>
        <strain evidence="2 4">A316</strain>
        <strain evidence="3 6">A325</strain>
        <strain evidence="1 5">A51</strain>
    </source>
</reference>
<dbReference type="Proteomes" id="UP000046067">
    <property type="component" value="Unassembled WGS sequence"/>
</dbReference>
<dbReference type="EMBL" id="CWOW01000012">
    <property type="protein sequence ID" value="CSA79797.1"/>
    <property type="molecule type" value="Genomic_DNA"/>
</dbReference>
<evidence type="ECO:0000313" key="1">
    <source>
        <dbReference type="EMBL" id="CSA79797.1"/>
    </source>
</evidence>
<evidence type="ECO:0000313" key="3">
    <source>
        <dbReference type="EMBL" id="CSC76156.1"/>
    </source>
</evidence>
<name>A0A655NWV1_VIBCL</name>
<evidence type="ECO:0000313" key="2">
    <source>
        <dbReference type="EMBL" id="CSC38721.1"/>
    </source>
</evidence>
<sequence>MIPQGEVSTADEYTLCHGNRVIGGIGIAL</sequence>
<evidence type="ECO:0000313" key="4">
    <source>
        <dbReference type="Proteomes" id="UP000041770"/>
    </source>
</evidence>
<dbReference type="Proteomes" id="UP000041770">
    <property type="component" value="Unassembled WGS sequence"/>
</dbReference>
<dbReference type="EMBL" id="CWQY01000006">
    <property type="protein sequence ID" value="CSC38721.1"/>
    <property type="molecule type" value="Genomic_DNA"/>
</dbReference>
<dbReference type="AlphaFoldDB" id="A0A655NWV1"/>
<dbReference type="Proteomes" id="UP000044806">
    <property type="component" value="Unassembled WGS sequence"/>
</dbReference>
<proteinExistence type="predicted"/>
<protein>
    <submittedName>
        <fullName evidence="3">Uncharacterized protein</fullName>
    </submittedName>
</protein>
<dbReference type="EMBL" id="CWQJ01000031">
    <property type="protein sequence ID" value="CSC76156.1"/>
    <property type="molecule type" value="Genomic_DNA"/>
</dbReference>